<organism evidence="1 2">
    <name type="scientific">Tigriopus californicus</name>
    <name type="common">Marine copepod</name>
    <dbReference type="NCBI Taxonomy" id="6832"/>
    <lineage>
        <taxon>Eukaryota</taxon>
        <taxon>Metazoa</taxon>
        <taxon>Ecdysozoa</taxon>
        <taxon>Arthropoda</taxon>
        <taxon>Crustacea</taxon>
        <taxon>Multicrustacea</taxon>
        <taxon>Hexanauplia</taxon>
        <taxon>Copepoda</taxon>
        <taxon>Harpacticoida</taxon>
        <taxon>Harpacticidae</taxon>
        <taxon>Tigriopus</taxon>
    </lineage>
</organism>
<dbReference type="AlphaFoldDB" id="A0A553PB75"/>
<dbReference type="Gene3D" id="3.10.10.10">
    <property type="entry name" value="HIV Type 1 Reverse Transcriptase, subunit A, domain 1"/>
    <property type="match status" value="1"/>
</dbReference>
<evidence type="ECO:0000313" key="2">
    <source>
        <dbReference type="Proteomes" id="UP000318571"/>
    </source>
</evidence>
<dbReference type="GO" id="GO:0071897">
    <property type="term" value="P:DNA biosynthetic process"/>
    <property type="evidence" value="ECO:0007669"/>
    <property type="project" value="UniProtKB-ARBA"/>
</dbReference>
<dbReference type="Proteomes" id="UP000318571">
    <property type="component" value="Chromosome 2"/>
</dbReference>
<gene>
    <name evidence="1" type="ORF">TCAL_09845</name>
</gene>
<dbReference type="SUPFAM" id="SSF56672">
    <property type="entry name" value="DNA/RNA polymerases"/>
    <property type="match status" value="1"/>
</dbReference>
<name>A0A553PB75_TIGCA</name>
<accession>A0A553PB75</accession>
<evidence type="ECO:0000313" key="1">
    <source>
        <dbReference type="EMBL" id="TRY74936.1"/>
    </source>
</evidence>
<dbReference type="EMBL" id="VCGU01000005">
    <property type="protein sequence ID" value="TRY74936.1"/>
    <property type="molecule type" value="Genomic_DNA"/>
</dbReference>
<comment type="caution">
    <text evidence="1">The sequence shown here is derived from an EMBL/GenBank/DDBJ whole genome shotgun (WGS) entry which is preliminary data.</text>
</comment>
<protein>
    <submittedName>
        <fullName evidence="1">Uncharacterized protein</fullName>
    </submittedName>
</protein>
<keyword evidence="2" id="KW-1185">Reference proteome</keyword>
<dbReference type="STRING" id="6832.A0A553PB75"/>
<sequence>MTSQDTLIIQAVKADVAKMEVRYISSLRENLAGFCEEMDIEEAGMSNDVTKFKRVMAGLVQFEKCEIKIKRLVAMSSSDPQHKTRLSKVNNTLKPSELSLDKSSLGEFTMWKKAFKIYYSSNAMSEYDTVEQQGYFSNCVQLSLQHRLNAEIQDDMPIFGDGSCMKALEMVFVEHIPTLTRLVSFFTCHQKQGESFNDWYLRLRMEGEEADPTNSTVEKIDVLRICTGVYEKLLRKECLRQSNKDDVNKMPTKDQLISIGRTWQRADRVESSIAGNSMVNAAETSSSKPILSATVKAKVSTCLVPAVKSSGFNLEFQNKPGAVSMARMSRNNLSRETPRARINICPVDGDAFSMFVLPDTGCTETLISSDLVQRYKIRILTDYKPEIMAANDSALVCMGYVKLKVCYLDKYETQKNEFDELYDLCDKYADIFNAQVLKPMKGEPMHIYLNPNIDVTPINITVARPVPFAFREAVEREDAFLDKSGFTEPATEPTTWCSPSLVVPKPDKVNEEGEIVKDARIVTDFSALNTKVLRPTHTFLSPNTSSIHPSRCSILYGG</sequence>
<proteinExistence type="predicted"/>
<dbReference type="InterPro" id="IPR043502">
    <property type="entry name" value="DNA/RNA_pol_sf"/>
</dbReference>
<reference evidence="1 2" key="1">
    <citation type="journal article" date="2018" name="Nat. Ecol. Evol.">
        <title>Genomic signatures of mitonuclear coevolution across populations of Tigriopus californicus.</title>
        <authorList>
            <person name="Barreto F.S."/>
            <person name="Watson E.T."/>
            <person name="Lima T.G."/>
            <person name="Willett C.S."/>
            <person name="Edmands S."/>
            <person name="Li W."/>
            <person name="Burton R.S."/>
        </authorList>
    </citation>
    <scope>NUCLEOTIDE SEQUENCE [LARGE SCALE GENOMIC DNA]</scope>
    <source>
        <strain evidence="1 2">San Diego</strain>
    </source>
</reference>